<evidence type="ECO:0000259" key="3">
    <source>
        <dbReference type="PROSITE" id="PS50888"/>
    </source>
</evidence>
<dbReference type="GO" id="GO:0090575">
    <property type="term" value="C:RNA polymerase II transcription regulator complex"/>
    <property type="evidence" value="ECO:0007669"/>
    <property type="project" value="TreeGrafter"/>
</dbReference>
<dbReference type="InterPro" id="IPR015660">
    <property type="entry name" value="MASH1/Ascl1a-like"/>
</dbReference>
<sequence length="681" mass="73248">MNHTTPRWSPMVSGPEDEFANFLDFGELNFSSFDPLPQTETELQNGAGAMDTSMEGAGMLGLEQGPMQHHMGQPDLQTPMNGFHGSSDSFPDLMQSEIFEQQQQQQLHMQHQRYHGQNAVPPTPNSMELHGAHTQYFRTPADHQQLHMYDQYRRPKDQMIFTPLVSPAVTPLDTQFQYPDYAATTEPLSPLTSPALRAQTQNAAQYSVYGAVRGSDTSDTTSPIDPNLDYSAHASASTPASLRKSKRKTSSSSTKNPARAVRQSPAMKPQRKSKPSSTVIPPKEITGIIEEARKSKPSSKTAQNPDGKLPLPYSQDSSGADSVSPEPLSEILMPPPATPKSSSSSRSPYLNPKQKEPQEAPMQDMIGEPATPASLMKIRKQAGKANGVHRQTSSLKEQTALAEANMEQIMEDIVLPEPANTNKKPVLRPINTTDTHTEQSTPTMSARKTPKYGPASAPITAATSAFPSPQLDAMGSPTGSSGGKRGDTKLRGRDSKKRNSQGSMHVSPALRPKISPSIKPLLPEGAVVSAETSALLLASKSNYQNILEGTHLPGVSYPETLSTNLTSKRTSHKIAEQGRRNRINTALQEIAGLLPPSAPQVNGQGGANGATNANMMMNGTAAQQSNSKASTVEMAIEYIKSLQKDLGEAQGKIEALEKEKATLIGGENPDATASAPNEVPS</sequence>
<evidence type="ECO:0000313" key="5">
    <source>
        <dbReference type="Proteomes" id="UP001166286"/>
    </source>
</evidence>
<dbReference type="Gene3D" id="4.10.280.10">
    <property type="entry name" value="Helix-loop-helix DNA-binding domain"/>
    <property type="match status" value="1"/>
</dbReference>
<feature type="compositionally biased region" description="Basic and acidic residues" evidence="2">
    <location>
        <begin position="484"/>
        <end position="493"/>
    </location>
</feature>
<organism evidence="4 5">
    <name type="scientific">Cladonia borealis</name>
    <dbReference type="NCBI Taxonomy" id="184061"/>
    <lineage>
        <taxon>Eukaryota</taxon>
        <taxon>Fungi</taxon>
        <taxon>Dikarya</taxon>
        <taxon>Ascomycota</taxon>
        <taxon>Pezizomycotina</taxon>
        <taxon>Lecanoromycetes</taxon>
        <taxon>OSLEUM clade</taxon>
        <taxon>Lecanoromycetidae</taxon>
        <taxon>Lecanorales</taxon>
        <taxon>Lecanorineae</taxon>
        <taxon>Cladoniaceae</taxon>
        <taxon>Cladonia</taxon>
    </lineage>
</organism>
<dbReference type="AlphaFoldDB" id="A0AA39R5V6"/>
<feature type="compositionally biased region" description="Polar residues" evidence="2">
    <location>
        <begin position="215"/>
        <end position="224"/>
    </location>
</feature>
<dbReference type="CDD" id="cd11392">
    <property type="entry name" value="bHLH_ScPHO4_like"/>
    <property type="match status" value="1"/>
</dbReference>
<feature type="compositionally biased region" description="Low complexity" evidence="2">
    <location>
        <begin position="339"/>
        <end position="352"/>
    </location>
</feature>
<dbReference type="GO" id="GO:0000981">
    <property type="term" value="F:DNA-binding transcription factor activity, RNA polymerase II-specific"/>
    <property type="evidence" value="ECO:0007669"/>
    <property type="project" value="TreeGrafter"/>
</dbReference>
<feature type="compositionally biased region" description="Polar residues" evidence="2">
    <location>
        <begin position="430"/>
        <end position="446"/>
    </location>
</feature>
<evidence type="ECO:0000256" key="1">
    <source>
        <dbReference type="ARBA" id="ARBA00023125"/>
    </source>
</evidence>
<dbReference type="SUPFAM" id="SSF47459">
    <property type="entry name" value="HLH, helix-loop-helix DNA-binding domain"/>
    <property type="match status" value="1"/>
</dbReference>
<keyword evidence="5" id="KW-1185">Reference proteome</keyword>
<dbReference type="InterPro" id="IPR011598">
    <property type="entry name" value="bHLH_dom"/>
</dbReference>
<dbReference type="GO" id="GO:0046983">
    <property type="term" value="F:protein dimerization activity"/>
    <property type="evidence" value="ECO:0007669"/>
    <property type="project" value="InterPro"/>
</dbReference>
<feature type="region of interest" description="Disordered" evidence="2">
    <location>
        <begin position="213"/>
        <end position="516"/>
    </location>
</feature>
<accession>A0AA39R5V6</accession>
<comment type="caution">
    <text evidence="4">The sequence shown here is derived from an EMBL/GenBank/DDBJ whole genome shotgun (WGS) entry which is preliminary data.</text>
</comment>
<dbReference type="PROSITE" id="PS50888">
    <property type="entry name" value="BHLH"/>
    <property type="match status" value="1"/>
</dbReference>
<gene>
    <name evidence="4" type="ORF">JMJ35_001496</name>
</gene>
<dbReference type="GO" id="GO:0000977">
    <property type="term" value="F:RNA polymerase II transcription regulatory region sequence-specific DNA binding"/>
    <property type="evidence" value="ECO:0007669"/>
    <property type="project" value="TreeGrafter"/>
</dbReference>
<feature type="domain" description="BHLH" evidence="3">
    <location>
        <begin position="567"/>
        <end position="642"/>
    </location>
</feature>
<proteinExistence type="predicted"/>
<dbReference type="PANTHER" id="PTHR13935">
    <property type="entry name" value="ACHAETE-SCUTE TRANSCRIPTION FACTOR-RELATED"/>
    <property type="match status" value="1"/>
</dbReference>
<dbReference type="InterPro" id="IPR036638">
    <property type="entry name" value="HLH_DNA-bd_sf"/>
</dbReference>
<dbReference type="EMBL" id="JAFEKC020000003">
    <property type="protein sequence ID" value="KAK0515462.1"/>
    <property type="molecule type" value="Genomic_DNA"/>
</dbReference>
<dbReference type="PANTHER" id="PTHR13935:SF106">
    <property type="entry name" value="ACHAETE-SCUTE COMPLEX PROTEIN T5-RELATED"/>
    <property type="match status" value="1"/>
</dbReference>
<name>A0AA39R5V6_9LECA</name>
<dbReference type="Pfam" id="PF00010">
    <property type="entry name" value="HLH"/>
    <property type="match status" value="1"/>
</dbReference>
<reference evidence="4" key="1">
    <citation type="submission" date="2023-03" db="EMBL/GenBank/DDBJ databases">
        <title>Complete genome of Cladonia borealis.</title>
        <authorList>
            <person name="Park H."/>
        </authorList>
    </citation>
    <scope>NUCLEOTIDE SEQUENCE</scope>
    <source>
        <strain evidence="4">ANT050790</strain>
    </source>
</reference>
<feature type="region of interest" description="Disordered" evidence="2">
    <location>
        <begin position="662"/>
        <end position="681"/>
    </location>
</feature>
<protein>
    <recommendedName>
        <fullName evidence="3">BHLH domain-containing protein</fullName>
    </recommendedName>
</protein>
<evidence type="ECO:0000256" key="2">
    <source>
        <dbReference type="SAM" id="MobiDB-lite"/>
    </source>
</evidence>
<feature type="compositionally biased region" description="Low complexity" evidence="2">
    <location>
        <begin position="454"/>
        <end position="469"/>
    </location>
</feature>
<evidence type="ECO:0000313" key="4">
    <source>
        <dbReference type="EMBL" id="KAK0515462.1"/>
    </source>
</evidence>
<keyword evidence="1" id="KW-0238">DNA-binding</keyword>
<dbReference type="SMART" id="SM00353">
    <property type="entry name" value="HLH"/>
    <property type="match status" value="1"/>
</dbReference>
<dbReference type="Proteomes" id="UP001166286">
    <property type="component" value="Unassembled WGS sequence"/>
</dbReference>